<gene>
    <name evidence="2" type="ORF">K0U00_22670</name>
</gene>
<evidence type="ECO:0000259" key="1">
    <source>
        <dbReference type="Pfam" id="PF00535"/>
    </source>
</evidence>
<protein>
    <submittedName>
        <fullName evidence="2">Glycosyltransferase family 2 protein</fullName>
    </submittedName>
</protein>
<proteinExistence type="predicted"/>
<dbReference type="SUPFAM" id="SSF53448">
    <property type="entry name" value="Nucleotide-diphospho-sugar transferases"/>
    <property type="match status" value="2"/>
</dbReference>
<sequence>MKTSIVILTYNQLTVTADCLDSIRRCTSEDYELIVVDNGSTDGTVDFLKRLDNIVLIANKHNLGFAKGCNQGLEVSTGDNILFLNNDTIVPTGWLTPLIEALYSSDLVGMVGPVTNYASGNQQIAVDYKAIEDMESFAKSYCEQRRGRVLEVRRLIGFCLLAKRSVLEDIGHFDEQYGLGNYEDDDLSLRAIRNGYKLLIVQDSFIHHIGHASSNQLPAMNLQNLLIENKKKAESKWGAPIRELIEKDPIRLSLCMISNNDAKRLEASLLSTAGLVDEIVVLDRGSTDHTVEIAKRFTRHVYTFTGKVNYRLACQFIHKAASEPYLLWLQPGDALDPTGQRKFAGLKLSLNNEFDVVSFRHKNELRYIIRRAAGFLLPREVDAVGAKPRYRYDSRITI</sequence>
<organism evidence="2 3">
    <name type="scientific">Paenibacillus sepulcri</name>
    <dbReference type="NCBI Taxonomy" id="359917"/>
    <lineage>
        <taxon>Bacteria</taxon>
        <taxon>Bacillati</taxon>
        <taxon>Bacillota</taxon>
        <taxon>Bacilli</taxon>
        <taxon>Bacillales</taxon>
        <taxon>Paenibacillaceae</taxon>
        <taxon>Paenibacillus</taxon>
    </lineage>
</organism>
<dbReference type="RefSeq" id="WP_210040473.1">
    <property type="nucleotide sequence ID" value="NZ_JBHLVU010000021.1"/>
</dbReference>
<dbReference type="PANTHER" id="PTHR43179:SF7">
    <property type="entry name" value="RHAMNOSYLTRANSFERASE WBBL"/>
    <property type="match status" value="1"/>
</dbReference>
<feature type="domain" description="Glycosyltransferase 2-like" evidence="1">
    <location>
        <begin position="253"/>
        <end position="329"/>
    </location>
</feature>
<keyword evidence="3" id="KW-1185">Reference proteome</keyword>
<dbReference type="InterPro" id="IPR001173">
    <property type="entry name" value="Glyco_trans_2-like"/>
</dbReference>
<evidence type="ECO:0000313" key="2">
    <source>
        <dbReference type="EMBL" id="MBW7456842.1"/>
    </source>
</evidence>
<feature type="domain" description="Glycosyltransferase 2-like" evidence="1">
    <location>
        <begin position="4"/>
        <end position="170"/>
    </location>
</feature>
<accession>A0ABS7C7G4</accession>
<dbReference type="InterPro" id="IPR029044">
    <property type="entry name" value="Nucleotide-diphossugar_trans"/>
</dbReference>
<comment type="caution">
    <text evidence="2">The sequence shown here is derived from an EMBL/GenBank/DDBJ whole genome shotgun (WGS) entry which is preliminary data.</text>
</comment>
<dbReference type="CDD" id="cd04186">
    <property type="entry name" value="GT_2_like_c"/>
    <property type="match status" value="1"/>
</dbReference>
<reference evidence="2 3" key="1">
    <citation type="submission" date="2021-07" db="EMBL/GenBank/DDBJ databases">
        <title>Paenibacillus radiodurans sp. nov., isolated from the southeastern edge of Tengger Desert.</title>
        <authorList>
            <person name="Zhang G."/>
        </authorList>
    </citation>
    <scope>NUCLEOTIDE SEQUENCE [LARGE SCALE GENOMIC DNA]</scope>
    <source>
        <strain evidence="2 3">CCM 7311</strain>
    </source>
</reference>
<dbReference type="Pfam" id="PF00535">
    <property type="entry name" value="Glycos_transf_2"/>
    <property type="match status" value="2"/>
</dbReference>
<evidence type="ECO:0000313" key="3">
    <source>
        <dbReference type="Proteomes" id="UP001519887"/>
    </source>
</evidence>
<dbReference type="Proteomes" id="UP001519887">
    <property type="component" value="Unassembled WGS sequence"/>
</dbReference>
<dbReference type="Gene3D" id="3.90.550.10">
    <property type="entry name" value="Spore Coat Polysaccharide Biosynthesis Protein SpsA, Chain A"/>
    <property type="match status" value="2"/>
</dbReference>
<dbReference type="EMBL" id="JAHZIK010000680">
    <property type="protein sequence ID" value="MBW7456842.1"/>
    <property type="molecule type" value="Genomic_DNA"/>
</dbReference>
<dbReference type="PANTHER" id="PTHR43179">
    <property type="entry name" value="RHAMNOSYLTRANSFERASE WBBL"/>
    <property type="match status" value="1"/>
</dbReference>
<name>A0ABS7C7G4_9BACL</name>